<comment type="pathway">
    <text evidence="4">Amino-acid biosynthesis; L-methionine biosynthesis via de novo pathway; L-methionine from L-homocysteine (MetH route): step 1/1.</text>
</comment>
<dbReference type="GO" id="GO:0031419">
    <property type="term" value="F:cobalamin binding"/>
    <property type="evidence" value="ECO:0007669"/>
    <property type="project" value="UniProtKB-KW"/>
</dbReference>
<dbReference type="PANTHER" id="PTHR45833:SF1">
    <property type="entry name" value="METHIONINE SYNTHASE"/>
    <property type="match status" value="1"/>
</dbReference>
<dbReference type="SUPFAM" id="SSF47644">
    <property type="entry name" value="Methionine synthase domain"/>
    <property type="match status" value="1"/>
</dbReference>
<reference evidence="25 26" key="1">
    <citation type="journal article" date="2019" name="Nat. Med.">
        <title>A library of human gut bacterial isolates paired with longitudinal multiomics data enables mechanistic microbiome research.</title>
        <authorList>
            <person name="Poyet M."/>
            <person name="Groussin M."/>
            <person name="Gibbons S.M."/>
            <person name="Avila-Pacheco J."/>
            <person name="Jiang X."/>
            <person name="Kearney S.M."/>
            <person name="Perrotta A.R."/>
            <person name="Berdy B."/>
            <person name="Zhao S."/>
            <person name="Lieberman T.D."/>
            <person name="Swanson P.K."/>
            <person name="Smith M."/>
            <person name="Roesemann S."/>
            <person name="Alexander J.E."/>
            <person name="Rich S.A."/>
            <person name="Livny J."/>
            <person name="Vlamakis H."/>
            <person name="Clish C."/>
            <person name="Bullock K."/>
            <person name="Deik A."/>
            <person name="Scott J."/>
            <person name="Pierce K.A."/>
            <person name="Xavier R.J."/>
            <person name="Alm E.J."/>
        </authorList>
    </citation>
    <scope>NUCLEOTIDE SEQUENCE [LARGE SCALE GENOMIC DNA]</scope>
    <source>
        <strain evidence="25 26">BIOML-B1</strain>
    </source>
</reference>
<evidence type="ECO:0000256" key="6">
    <source>
        <dbReference type="ARBA" id="ARBA00010854"/>
    </source>
</evidence>
<comment type="function">
    <text evidence="18">Catalyzes the transfer of a methyl group from methyl-cobalamin to homocysteine, yielding enzyme-bound cob(I)alamin and methionine. Subsequently, remethylates the cofactor using methyltetrahydrofolate.</text>
</comment>
<feature type="domain" description="B12-binding" evidence="23">
    <location>
        <begin position="686"/>
        <end position="807"/>
    </location>
</feature>
<feature type="domain" description="Pterin-binding" evidence="22">
    <location>
        <begin position="313"/>
        <end position="557"/>
    </location>
</feature>
<comment type="catalytic activity">
    <reaction evidence="1">
        <text>(6S)-5-methyl-5,6,7,8-tetrahydrofolate + L-homocysteine = (6S)-5,6,7,8-tetrahydrofolate + L-methionine</text>
        <dbReference type="Rhea" id="RHEA:11172"/>
        <dbReference type="ChEBI" id="CHEBI:18608"/>
        <dbReference type="ChEBI" id="CHEBI:57453"/>
        <dbReference type="ChEBI" id="CHEBI:57844"/>
        <dbReference type="ChEBI" id="CHEBI:58199"/>
        <dbReference type="EC" id="2.1.1.13"/>
    </reaction>
</comment>
<dbReference type="Pfam" id="PF00809">
    <property type="entry name" value="Pterin_bind"/>
    <property type="match status" value="1"/>
</dbReference>
<evidence type="ECO:0000256" key="1">
    <source>
        <dbReference type="ARBA" id="ARBA00001700"/>
    </source>
</evidence>
<evidence type="ECO:0000256" key="2">
    <source>
        <dbReference type="ARBA" id="ARBA00001947"/>
    </source>
</evidence>
<comment type="caution">
    <text evidence="25">The sequence shown here is derived from an EMBL/GenBank/DDBJ whole genome shotgun (WGS) entry which is preliminary data.</text>
</comment>
<dbReference type="SMART" id="SM01018">
    <property type="entry name" value="B12-binding_2"/>
    <property type="match status" value="1"/>
</dbReference>
<dbReference type="PANTHER" id="PTHR45833">
    <property type="entry name" value="METHIONINE SYNTHASE"/>
    <property type="match status" value="1"/>
</dbReference>
<evidence type="ECO:0000256" key="12">
    <source>
        <dbReference type="ARBA" id="ARBA00022679"/>
    </source>
</evidence>
<accession>A0A844DIX5</accession>
<dbReference type="PROSITE" id="PS50970">
    <property type="entry name" value="HCY"/>
    <property type="match status" value="1"/>
</dbReference>
<dbReference type="GO" id="GO:0032259">
    <property type="term" value="P:methylation"/>
    <property type="evidence" value="ECO:0007669"/>
    <property type="project" value="UniProtKB-KW"/>
</dbReference>
<keyword evidence="12 20" id="KW-0808">Transferase</keyword>
<feature type="binding site" evidence="20">
    <location>
        <position position="205"/>
    </location>
    <ligand>
        <name>Zn(2+)</name>
        <dbReference type="ChEBI" id="CHEBI:29105"/>
    </ligand>
</feature>
<dbReference type="Pfam" id="PF02310">
    <property type="entry name" value="B12-binding"/>
    <property type="match status" value="1"/>
</dbReference>
<dbReference type="Gene3D" id="3.20.20.330">
    <property type="entry name" value="Homocysteine-binding-like domain"/>
    <property type="match status" value="1"/>
</dbReference>
<dbReference type="Pfam" id="PF02607">
    <property type="entry name" value="B12-binding_2"/>
    <property type="match status" value="1"/>
</dbReference>
<gene>
    <name evidence="25" type="ORF">GKE10_13555</name>
</gene>
<dbReference type="FunFam" id="3.40.50.280:FF:000003">
    <property type="entry name" value="Dimethylamine methyltransferase corrinoid protein"/>
    <property type="match status" value="1"/>
</dbReference>
<evidence type="ECO:0000256" key="17">
    <source>
        <dbReference type="ARBA" id="ARBA00023285"/>
    </source>
</evidence>
<evidence type="ECO:0000256" key="11">
    <source>
        <dbReference type="ARBA" id="ARBA00022628"/>
    </source>
</evidence>
<dbReference type="EC" id="2.1.1.13" evidence="7"/>
<evidence type="ECO:0000313" key="25">
    <source>
        <dbReference type="EMBL" id="MSC52900.1"/>
    </source>
</evidence>
<dbReference type="SUPFAM" id="SSF82282">
    <property type="entry name" value="Homocysteine S-methyltransferase"/>
    <property type="match status" value="1"/>
</dbReference>
<keyword evidence="11" id="KW-0846">Cobalamin</keyword>
<keyword evidence="10" id="KW-0028">Amino-acid biosynthesis</keyword>
<dbReference type="Gene3D" id="1.10.1240.10">
    <property type="entry name" value="Methionine synthase domain"/>
    <property type="match status" value="1"/>
</dbReference>
<sequence>MQVNELFKQSNTVLLDGGMGTMLQAAGLKLGARPEELNITDPALIEGIHGQYAAAGSRIVNANTFGASAHKLAGSAYTLEQVITAGIENCKRACAPYGALTALDVGPLGELLEPSGTLAFEDAVAEYARIVKAGEAAGADLIFFETYTDLYELKAALLAARENTHLPILASMSFEAGGRTFTGCTVESFAATARGLGADAVGINCSLGPKEIFPMAKRLAEAVPGNFPVFVKPNAGLPRADGSGYDITPQLFALQMKPYRELHLFAAGGCCGTTPEFIKLLNGTFAGCTPGRPAHRMPSVLCTPVDTVTVDGITVVGERINPTGKKRFQQALREGDMNYVLEQAVSQAEAGAQILDVNVGAPGVDEPVLMEQVVKALQSVTSLPLQLDSSNVEALARGLRVYNGKPIVNSTNGEPEKLAAILPLCKKYGAAIVGLAIDEKGIQPKAADRVAIARRITEAALAAGIPREDIYIDCLTLTASAQQEDVLATVQALEACKKELGVRTVLGVSNISFGLPCRAYLNTTFLTMAMYAGLDLAIMNPSSEEMMAAVYAYNVLTNRDKQSTKYIERFADRVPASTALAQAAKAAPAASATEAELTGPYAALMKAVEKGLKGDAAAHTRALLAEKQPLEVVDEALIPALDIVGAKYEKGTLFLPQLLQAASAAQSAFEEIKTAIAQKGEGSASKGRIVLATVKGDVHDIGKNIVRVILENYGFEVLDLGRDVPVETVVDTVREKDVHLVGLSALMTTTLKSMEETIAALHAAKLDCKIMVGGAVLTPEYAEKIGADCYAKDAKRSADIAKEFFGV</sequence>
<feature type="binding site" evidence="20">
    <location>
        <position position="271"/>
    </location>
    <ligand>
        <name>Zn(2+)</name>
        <dbReference type="ChEBI" id="CHEBI:29105"/>
    </ligand>
</feature>
<keyword evidence="13" id="KW-0949">S-adenosyl-L-methionine</keyword>
<comment type="cofactor">
    <cofactor evidence="3">
        <name>methylcob(III)alamin</name>
        <dbReference type="ChEBI" id="CHEBI:28115"/>
    </cofactor>
</comment>
<evidence type="ECO:0000256" key="5">
    <source>
        <dbReference type="ARBA" id="ARBA00010398"/>
    </source>
</evidence>
<proteinExistence type="inferred from homology"/>
<evidence type="ECO:0000256" key="3">
    <source>
        <dbReference type="ARBA" id="ARBA00001956"/>
    </source>
</evidence>
<evidence type="ECO:0000259" key="24">
    <source>
        <dbReference type="PROSITE" id="PS51337"/>
    </source>
</evidence>
<keyword evidence="17" id="KW-0170">Cobalt</keyword>
<feature type="domain" description="B12-binding N-terminal" evidence="24">
    <location>
        <begin position="591"/>
        <end position="684"/>
    </location>
</feature>
<dbReference type="GO" id="GO:0050667">
    <property type="term" value="P:homocysteine metabolic process"/>
    <property type="evidence" value="ECO:0007669"/>
    <property type="project" value="TreeGrafter"/>
</dbReference>
<dbReference type="InterPro" id="IPR050554">
    <property type="entry name" value="Met_Synthase/Corrinoid"/>
</dbReference>
<feature type="domain" description="Hcy-binding" evidence="21">
    <location>
        <begin position="1"/>
        <end position="285"/>
    </location>
</feature>
<dbReference type="InterPro" id="IPR036594">
    <property type="entry name" value="Meth_synthase_dom"/>
</dbReference>
<evidence type="ECO:0000256" key="9">
    <source>
        <dbReference type="ARBA" id="ARBA00022603"/>
    </source>
</evidence>
<evidence type="ECO:0000259" key="23">
    <source>
        <dbReference type="PROSITE" id="PS51332"/>
    </source>
</evidence>
<comment type="similarity">
    <text evidence="6">Belongs to the methylamine corrinoid protein family.</text>
</comment>
<dbReference type="RefSeq" id="WP_341484121.1">
    <property type="nucleotide sequence ID" value="NZ_WKQM01000042.1"/>
</dbReference>
<dbReference type="AlphaFoldDB" id="A0A844DIX5"/>
<dbReference type="GO" id="GO:0046653">
    <property type="term" value="P:tetrahydrofolate metabolic process"/>
    <property type="evidence" value="ECO:0007669"/>
    <property type="project" value="TreeGrafter"/>
</dbReference>
<comment type="cofactor">
    <cofactor evidence="2 20">
        <name>Zn(2+)</name>
        <dbReference type="ChEBI" id="CHEBI:29105"/>
    </cofactor>
</comment>
<dbReference type="EMBL" id="WKQM01000042">
    <property type="protein sequence ID" value="MSC52900.1"/>
    <property type="molecule type" value="Genomic_DNA"/>
</dbReference>
<dbReference type="PIRSF" id="PIRSF037472">
    <property type="entry name" value="DHPS_mtfrase"/>
    <property type="match status" value="1"/>
</dbReference>
<evidence type="ECO:0000256" key="14">
    <source>
        <dbReference type="ARBA" id="ARBA00022723"/>
    </source>
</evidence>
<keyword evidence="14 20" id="KW-0479">Metal-binding</keyword>
<feature type="binding site" evidence="20">
    <location>
        <position position="270"/>
    </location>
    <ligand>
        <name>Zn(2+)</name>
        <dbReference type="ChEBI" id="CHEBI:29105"/>
    </ligand>
</feature>
<keyword evidence="16" id="KW-0486">Methionine biosynthesis</keyword>
<evidence type="ECO:0000256" key="19">
    <source>
        <dbReference type="ARBA" id="ARBA00031040"/>
    </source>
</evidence>
<dbReference type="PROSITE" id="PS51332">
    <property type="entry name" value="B12_BINDING"/>
    <property type="match status" value="1"/>
</dbReference>
<dbReference type="GO" id="GO:0008705">
    <property type="term" value="F:methionine synthase activity"/>
    <property type="evidence" value="ECO:0007669"/>
    <property type="project" value="UniProtKB-EC"/>
</dbReference>
<dbReference type="Gene3D" id="3.40.50.280">
    <property type="entry name" value="Cobalamin-binding domain"/>
    <property type="match status" value="1"/>
</dbReference>
<evidence type="ECO:0000256" key="20">
    <source>
        <dbReference type="PROSITE-ProRule" id="PRU00333"/>
    </source>
</evidence>
<evidence type="ECO:0000256" key="16">
    <source>
        <dbReference type="ARBA" id="ARBA00023167"/>
    </source>
</evidence>
<dbReference type="InterPro" id="IPR000489">
    <property type="entry name" value="Pterin-binding_dom"/>
</dbReference>
<evidence type="ECO:0000256" key="4">
    <source>
        <dbReference type="ARBA" id="ARBA00005178"/>
    </source>
</evidence>
<dbReference type="InterPro" id="IPR011005">
    <property type="entry name" value="Dihydropteroate_synth-like_sf"/>
</dbReference>
<evidence type="ECO:0000256" key="7">
    <source>
        <dbReference type="ARBA" id="ARBA00012032"/>
    </source>
</evidence>
<dbReference type="InterPro" id="IPR017215">
    <property type="entry name" value="MetH_bac"/>
</dbReference>
<dbReference type="GO" id="GO:0005829">
    <property type="term" value="C:cytosol"/>
    <property type="evidence" value="ECO:0007669"/>
    <property type="project" value="TreeGrafter"/>
</dbReference>
<dbReference type="UniPathway" id="UPA00051">
    <property type="reaction ID" value="UER00081"/>
</dbReference>
<evidence type="ECO:0000256" key="15">
    <source>
        <dbReference type="ARBA" id="ARBA00022833"/>
    </source>
</evidence>
<dbReference type="Pfam" id="PF02574">
    <property type="entry name" value="S-methyl_trans"/>
    <property type="match status" value="1"/>
</dbReference>
<keyword evidence="15 20" id="KW-0862">Zinc</keyword>
<evidence type="ECO:0000259" key="21">
    <source>
        <dbReference type="PROSITE" id="PS50970"/>
    </source>
</evidence>
<evidence type="ECO:0000259" key="22">
    <source>
        <dbReference type="PROSITE" id="PS50972"/>
    </source>
</evidence>
<dbReference type="InterPro" id="IPR003726">
    <property type="entry name" value="HCY_dom"/>
</dbReference>
<protein>
    <recommendedName>
        <fullName evidence="8">Methionine synthase</fullName>
        <ecNumber evidence="7">2.1.1.13</ecNumber>
    </recommendedName>
    <alternativeName>
        <fullName evidence="19">5-methyltetrahydrofolate--homocysteine methyltransferase</fullName>
    </alternativeName>
</protein>
<dbReference type="PROSITE" id="PS51337">
    <property type="entry name" value="B12_BINDING_NTER"/>
    <property type="match status" value="1"/>
</dbReference>
<dbReference type="SUPFAM" id="SSF52242">
    <property type="entry name" value="Cobalamin (vitamin B12)-binding domain"/>
    <property type="match status" value="1"/>
</dbReference>
<dbReference type="InterPro" id="IPR003759">
    <property type="entry name" value="Cbl-bd_cap"/>
</dbReference>
<dbReference type="InterPro" id="IPR036724">
    <property type="entry name" value="Cobalamin-bd_sf"/>
</dbReference>
<evidence type="ECO:0000256" key="10">
    <source>
        <dbReference type="ARBA" id="ARBA00022605"/>
    </source>
</evidence>
<organism evidence="25 26">
    <name type="scientific">Faecalibacterium prausnitzii</name>
    <dbReference type="NCBI Taxonomy" id="853"/>
    <lineage>
        <taxon>Bacteria</taxon>
        <taxon>Bacillati</taxon>
        <taxon>Bacillota</taxon>
        <taxon>Clostridia</taxon>
        <taxon>Eubacteriales</taxon>
        <taxon>Oscillospiraceae</taxon>
        <taxon>Faecalibacterium</taxon>
    </lineage>
</organism>
<dbReference type="SUPFAM" id="SSF51717">
    <property type="entry name" value="Dihydropteroate synthetase-like"/>
    <property type="match status" value="1"/>
</dbReference>
<dbReference type="Gene3D" id="3.20.20.20">
    <property type="entry name" value="Dihydropteroate synthase-like"/>
    <property type="match status" value="1"/>
</dbReference>
<name>A0A844DIX5_9FIRM</name>
<dbReference type="GO" id="GO:0046872">
    <property type="term" value="F:metal ion binding"/>
    <property type="evidence" value="ECO:0007669"/>
    <property type="project" value="UniProtKB-KW"/>
</dbReference>
<comment type="similarity">
    <text evidence="5">Belongs to the vitamin-B12 dependent methionine synthase family.</text>
</comment>
<evidence type="ECO:0000256" key="18">
    <source>
        <dbReference type="ARBA" id="ARBA00025552"/>
    </source>
</evidence>
<evidence type="ECO:0000313" key="26">
    <source>
        <dbReference type="Proteomes" id="UP000462091"/>
    </source>
</evidence>
<evidence type="ECO:0000256" key="8">
    <source>
        <dbReference type="ARBA" id="ARBA00013998"/>
    </source>
</evidence>
<evidence type="ECO:0000256" key="13">
    <source>
        <dbReference type="ARBA" id="ARBA00022691"/>
    </source>
</evidence>
<dbReference type="InterPro" id="IPR006158">
    <property type="entry name" value="Cobalamin-bd"/>
</dbReference>
<dbReference type="NCBIfam" id="NF005719">
    <property type="entry name" value="PRK07535.1"/>
    <property type="match status" value="1"/>
</dbReference>
<dbReference type="Proteomes" id="UP000462091">
    <property type="component" value="Unassembled WGS sequence"/>
</dbReference>
<keyword evidence="9 20" id="KW-0489">Methyltransferase</keyword>
<dbReference type="InterPro" id="IPR036589">
    <property type="entry name" value="HCY_dom_sf"/>
</dbReference>
<dbReference type="PROSITE" id="PS50972">
    <property type="entry name" value="PTERIN_BINDING"/>
    <property type="match status" value="1"/>
</dbReference>